<sequence>MEYLLNITRQTRENFIKLIETSTVEELNEIPAGFNNNIIWNFGHIVASQQGLCYRLANVEPVIEKQYILPYTKGTKPEKFIDAEEINSLKEMMRNTINQLEEDLNGNKFMTYNSFKTAYGVEIKSSTEAVQFFVVHDALHYGIASAIKKVINTNK</sequence>
<dbReference type="SUPFAM" id="SSF109854">
    <property type="entry name" value="DinB/YfiT-like putative metalloenzymes"/>
    <property type="match status" value="1"/>
</dbReference>
<evidence type="ECO:0000259" key="1">
    <source>
        <dbReference type="Pfam" id="PF12867"/>
    </source>
</evidence>
<dbReference type="EMBL" id="SJSM01000002">
    <property type="protein sequence ID" value="TCC98437.1"/>
    <property type="molecule type" value="Genomic_DNA"/>
</dbReference>
<dbReference type="AlphaFoldDB" id="A0A4R0NFC7"/>
<evidence type="ECO:0000313" key="3">
    <source>
        <dbReference type="Proteomes" id="UP000291117"/>
    </source>
</evidence>
<dbReference type="Pfam" id="PF12867">
    <property type="entry name" value="DinB_2"/>
    <property type="match status" value="1"/>
</dbReference>
<dbReference type="Gene3D" id="1.20.120.450">
    <property type="entry name" value="dinb family like domain"/>
    <property type="match status" value="1"/>
</dbReference>
<dbReference type="InterPro" id="IPR024775">
    <property type="entry name" value="DinB-like"/>
</dbReference>
<gene>
    <name evidence="2" type="ORF">EZ444_03900</name>
</gene>
<evidence type="ECO:0000313" key="2">
    <source>
        <dbReference type="EMBL" id="TCC98437.1"/>
    </source>
</evidence>
<keyword evidence="3" id="KW-1185">Reference proteome</keyword>
<dbReference type="RefSeq" id="WP_131607420.1">
    <property type="nucleotide sequence ID" value="NZ_SJSM01000002.1"/>
</dbReference>
<organism evidence="2 3">
    <name type="scientific">Pedobacter hiemivivus</name>
    <dbReference type="NCBI Taxonomy" id="2530454"/>
    <lineage>
        <taxon>Bacteria</taxon>
        <taxon>Pseudomonadati</taxon>
        <taxon>Bacteroidota</taxon>
        <taxon>Sphingobacteriia</taxon>
        <taxon>Sphingobacteriales</taxon>
        <taxon>Sphingobacteriaceae</taxon>
        <taxon>Pedobacter</taxon>
    </lineage>
</organism>
<accession>A0A4R0NFC7</accession>
<feature type="domain" description="DinB-like" evidence="1">
    <location>
        <begin position="9"/>
        <end position="143"/>
    </location>
</feature>
<comment type="caution">
    <text evidence="2">The sequence shown here is derived from an EMBL/GenBank/DDBJ whole genome shotgun (WGS) entry which is preliminary data.</text>
</comment>
<proteinExistence type="predicted"/>
<dbReference type="InterPro" id="IPR034660">
    <property type="entry name" value="DinB/YfiT-like"/>
</dbReference>
<name>A0A4R0NFC7_9SPHI</name>
<dbReference type="OrthoDB" id="4295522at2"/>
<reference evidence="2 3" key="1">
    <citation type="submission" date="2019-02" db="EMBL/GenBank/DDBJ databases">
        <title>Pedobacter sp. RP-3-8 sp. nov., isolated from Arctic soil.</title>
        <authorList>
            <person name="Dahal R.H."/>
        </authorList>
    </citation>
    <scope>NUCLEOTIDE SEQUENCE [LARGE SCALE GENOMIC DNA]</scope>
    <source>
        <strain evidence="2 3">RP-3-8</strain>
    </source>
</reference>
<dbReference type="Proteomes" id="UP000291117">
    <property type="component" value="Unassembled WGS sequence"/>
</dbReference>
<protein>
    <submittedName>
        <fullName evidence="2">DinB family protein</fullName>
    </submittedName>
</protein>